<feature type="domain" description="C2H2-type" evidence="6">
    <location>
        <begin position="185"/>
        <end position="213"/>
    </location>
</feature>
<evidence type="ECO:0000256" key="3">
    <source>
        <dbReference type="ARBA" id="ARBA00022771"/>
    </source>
</evidence>
<keyword evidence="3 5" id="KW-0863">Zinc-finger</keyword>
<dbReference type="Proteomes" id="UP000053660">
    <property type="component" value="Unassembled WGS sequence"/>
</dbReference>
<dbReference type="GO" id="GO:0000978">
    <property type="term" value="F:RNA polymerase II cis-regulatory region sequence-specific DNA binding"/>
    <property type="evidence" value="ECO:0007669"/>
    <property type="project" value="TreeGrafter"/>
</dbReference>
<keyword evidence="1" id="KW-0479">Metal-binding</keyword>
<proteinExistence type="predicted"/>
<gene>
    <name evidence="7" type="ORF">OESDEN_10522</name>
</gene>
<feature type="domain" description="C2H2-type" evidence="6">
    <location>
        <begin position="214"/>
        <end position="242"/>
    </location>
</feature>
<dbReference type="Gene3D" id="3.30.160.60">
    <property type="entry name" value="Classic Zinc Finger"/>
    <property type="match status" value="3"/>
</dbReference>
<dbReference type="GO" id="GO:0008270">
    <property type="term" value="F:zinc ion binding"/>
    <property type="evidence" value="ECO:0007669"/>
    <property type="project" value="UniProtKB-KW"/>
</dbReference>
<dbReference type="PANTHER" id="PTHR19818:SF139">
    <property type="entry name" value="PAIR-RULE PROTEIN ODD-PAIRED"/>
    <property type="match status" value="1"/>
</dbReference>
<accession>A0A0B1T2S1</accession>
<keyword evidence="2" id="KW-0677">Repeat</keyword>
<dbReference type="GO" id="GO:0005634">
    <property type="term" value="C:nucleus"/>
    <property type="evidence" value="ECO:0007669"/>
    <property type="project" value="UniProtKB-ARBA"/>
</dbReference>
<dbReference type="SUPFAM" id="SSF57667">
    <property type="entry name" value="beta-beta-alpha zinc fingers"/>
    <property type="match status" value="2"/>
</dbReference>
<dbReference type="InterPro" id="IPR050329">
    <property type="entry name" value="GLI_C2H2-zinc-finger"/>
</dbReference>
<dbReference type="SMART" id="SM00355">
    <property type="entry name" value="ZnF_C2H2"/>
    <property type="match status" value="5"/>
</dbReference>
<dbReference type="Pfam" id="PF00096">
    <property type="entry name" value="zf-C2H2"/>
    <property type="match status" value="1"/>
</dbReference>
<evidence type="ECO:0000256" key="5">
    <source>
        <dbReference type="PROSITE-ProRule" id="PRU00042"/>
    </source>
</evidence>
<reference evidence="7 8" key="1">
    <citation type="submission" date="2014-03" db="EMBL/GenBank/DDBJ databases">
        <title>Draft genome of the hookworm Oesophagostomum dentatum.</title>
        <authorList>
            <person name="Mitreva M."/>
        </authorList>
    </citation>
    <scope>NUCLEOTIDE SEQUENCE [LARGE SCALE GENOMIC DNA]</scope>
    <source>
        <strain evidence="7 8">OD-Hann</strain>
    </source>
</reference>
<keyword evidence="8" id="KW-1185">Reference proteome</keyword>
<dbReference type="OrthoDB" id="10004641at2759"/>
<evidence type="ECO:0000313" key="8">
    <source>
        <dbReference type="Proteomes" id="UP000053660"/>
    </source>
</evidence>
<feature type="domain" description="C2H2-type" evidence="6">
    <location>
        <begin position="157"/>
        <end position="184"/>
    </location>
</feature>
<dbReference type="InterPro" id="IPR013087">
    <property type="entry name" value="Znf_C2H2_type"/>
</dbReference>
<keyword evidence="4" id="KW-0862">Zinc</keyword>
<dbReference type="EMBL" id="KN553937">
    <property type="protein sequence ID" value="KHJ89650.1"/>
    <property type="molecule type" value="Genomic_DNA"/>
</dbReference>
<sequence>MANRRITLTIRKGFSFCVLPLHLCEYLEYDQSLQEVLAGPQVDTFDHCYLPSNDVDRFVNPTHDYYLRVGPEELNDQEHSYAFPVPLSQSFGGEESFLGLDGSGSILEPSTSYVNGIVLCPYECQWSTCDLTFGSLEELQKHAEGHVEPSSRCCEWRGCKKCSHRYSHRYLLVRHLRLHTGSTPYACEHCGNQFATSERMRLHIRAIHSPEVKYKCEVCDRFFKTTSERRHHMTRAHMMERLKCQHCGGLYAGSTVLNRHLKVCKKK</sequence>
<dbReference type="PANTHER" id="PTHR19818">
    <property type="entry name" value="ZINC FINGER PROTEIN ZIC AND GLI"/>
    <property type="match status" value="1"/>
</dbReference>
<dbReference type="GO" id="GO:0000981">
    <property type="term" value="F:DNA-binding transcription factor activity, RNA polymerase II-specific"/>
    <property type="evidence" value="ECO:0007669"/>
    <property type="project" value="TreeGrafter"/>
</dbReference>
<organism evidence="7 8">
    <name type="scientific">Oesophagostomum dentatum</name>
    <name type="common">Nodular worm</name>
    <dbReference type="NCBI Taxonomy" id="61180"/>
    <lineage>
        <taxon>Eukaryota</taxon>
        <taxon>Metazoa</taxon>
        <taxon>Ecdysozoa</taxon>
        <taxon>Nematoda</taxon>
        <taxon>Chromadorea</taxon>
        <taxon>Rhabditida</taxon>
        <taxon>Rhabditina</taxon>
        <taxon>Rhabditomorpha</taxon>
        <taxon>Strongyloidea</taxon>
        <taxon>Strongylidae</taxon>
        <taxon>Oesophagostomum</taxon>
    </lineage>
</organism>
<evidence type="ECO:0000256" key="1">
    <source>
        <dbReference type="ARBA" id="ARBA00022723"/>
    </source>
</evidence>
<dbReference type="PROSITE" id="PS50157">
    <property type="entry name" value="ZINC_FINGER_C2H2_2"/>
    <property type="match status" value="4"/>
</dbReference>
<dbReference type="GO" id="GO:0045944">
    <property type="term" value="P:positive regulation of transcription by RNA polymerase II"/>
    <property type="evidence" value="ECO:0007669"/>
    <property type="project" value="UniProtKB-ARBA"/>
</dbReference>
<name>A0A0B1T2S1_OESDE</name>
<dbReference type="InterPro" id="IPR036236">
    <property type="entry name" value="Znf_C2H2_sf"/>
</dbReference>
<evidence type="ECO:0000259" key="6">
    <source>
        <dbReference type="PROSITE" id="PS50157"/>
    </source>
</evidence>
<evidence type="ECO:0000256" key="4">
    <source>
        <dbReference type="ARBA" id="ARBA00022833"/>
    </source>
</evidence>
<dbReference type="PROSITE" id="PS00028">
    <property type="entry name" value="ZINC_FINGER_C2H2_1"/>
    <property type="match status" value="4"/>
</dbReference>
<feature type="domain" description="C2H2-type" evidence="6">
    <location>
        <begin position="122"/>
        <end position="151"/>
    </location>
</feature>
<evidence type="ECO:0000256" key="2">
    <source>
        <dbReference type="ARBA" id="ARBA00022737"/>
    </source>
</evidence>
<evidence type="ECO:0000313" key="7">
    <source>
        <dbReference type="EMBL" id="KHJ89650.1"/>
    </source>
</evidence>
<dbReference type="AlphaFoldDB" id="A0A0B1T2S1"/>
<protein>
    <submittedName>
        <fullName evidence="7">Zinc finger, C2H2 type</fullName>
    </submittedName>
</protein>